<dbReference type="InterPro" id="IPR016032">
    <property type="entry name" value="Sig_transdc_resp-reg_C-effctor"/>
</dbReference>
<dbReference type="Gene3D" id="1.10.10.10">
    <property type="entry name" value="Winged helix-like DNA-binding domain superfamily/Winged helix DNA-binding domain"/>
    <property type="match status" value="1"/>
</dbReference>
<comment type="caution">
    <text evidence="5">The sequence shown here is derived from an EMBL/GenBank/DDBJ whole genome shotgun (WGS) entry which is preliminary data.</text>
</comment>
<feature type="DNA-binding region" description="OmpR/PhoB-type" evidence="2">
    <location>
        <begin position="3"/>
        <end position="101"/>
    </location>
</feature>
<feature type="compositionally biased region" description="Pro residues" evidence="3">
    <location>
        <begin position="121"/>
        <end position="145"/>
    </location>
</feature>
<name>A0A9X3YI74_9GAMM</name>
<evidence type="ECO:0000256" key="3">
    <source>
        <dbReference type="SAM" id="MobiDB-lite"/>
    </source>
</evidence>
<dbReference type="SUPFAM" id="SSF46894">
    <property type="entry name" value="C-terminal effector domain of the bipartite response regulators"/>
    <property type="match status" value="1"/>
</dbReference>
<dbReference type="InterPro" id="IPR011990">
    <property type="entry name" value="TPR-like_helical_dom_sf"/>
</dbReference>
<dbReference type="SMART" id="SM00862">
    <property type="entry name" value="Trans_reg_C"/>
    <property type="match status" value="1"/>
</dbReference>
<dbReference type="Pfam" id="PF14559">
    <property type="entry name" value="TPR_19"/>
    <property type="match status" value="1"/>
</dbReference>
<dbReference type="GO" id="GO:0006355">
    <property type="term" value="P:regulation of DNA-templated transcription"/>
    <property type="evidence" value="ECO:0007669"/>
    <property type="project" value="InterPro"/>
</dbReference>
<dbReference type="CDD" id="cd00383">
    <property type="entry name" value="trans_reg_C"/>
    <property type="match status" value="1"/>
</dbReference>
<keyword evidence="1 2" id="KW-0238">DNA-binding</keyword>
<dbReference type="PROSITE" id="PS51755">
    <property type="entry name" value="OMPR_PHOB"/>
    <property type="match status" value="1"/>
</dbReference>
<dbReference type="AlphaFoldDB" id="A0A9X3YI74"/>
<dbReference type="RefSeq" id="WP_263544999.1">
    <property type="nucleotide sequence ID" value="NZ_JAOVZO020000014.1"/>
</dbReference>
<evidence type="ECO:0000259" key="4">
    <source>
        <dbReference type="PROSITE" id="PS51755"/>
    </source>
</evidence>
<dbReference type="EMBL" id="JAOVZO020000014">
    <property type="protein sequence ID" value="MDC8012667.1"/>
    <property type="molecule type" value="Genomic_DNA"/>
</dbReference>
<evidence type="ECO:0000313" key="6">
    <source>
        <dbReference type="Proteomes" id="UP001139971"/>
    </source>
</evidence>
<gene>
    <name evidence="5" type="ORF">OD750_008910</name>
</gene>
<organism evidence="5 6">
    <name type="scientific">Tahibacter soli</name>
    <dbReference type="NCBI Taxonomy" id="2983605"/>
    <lineage>
        <taxon>Bacteria</taxon>
        <taxon>Pseudomonadati</taxon>
        <taxon>Pseudomonadota</taxon>
        <taxon>Gammaproteobacteria</taxon>
        <taxon>Lysobacterales</taxon>
        <taxon>Rhodanobacteraceae</taxon>
        <taxon>Tahibacter</taxon>
    </lineage>
</organism>
<evidence type="ECO:0000313" key="5">
    <source>
        <dbReference type="EMBL" id="MDC8012667.1"/>
    </source>
</evidence>
<protein>
    <submittedName>
        <fullName evidence="5">Winged helix-turn-helix domain-containing protein</fullName>
    </submittedName>
</protein>
<dbReference type="GO" id="GO:0003677">
    <property type="term" value="F:DNA binding"/>
    <property type="evidence" value="ECO:0007669"/>
    <property type="project" value="UniProtKB-UniRule"/>
</dbReference>
<dbReference type="GO" id="GO:0000160">
    <property type="term" value="P:phosphorelay signal transduction system"/>
    <property type="evidence" value="ECO:0007669"/>
    <property type="project" value="InterPro"/>
</dbReference>
<dbReference type="SUPFAM" id="SSF48452">
    <property type="entry name" value="TPR-like"/>
    <property type="match status" value="1"/>
</dbReference>
<dbReference type="InterPro" id="IPR036388">
    <property type="entry name" value="WH-like_DNA-bd_sf"/>
</dbReference>
<evidence type="ECO:0000256" key="1">
    <source>
        <dbReference type="ARBA" id="ARBA00023125"/>
    </source>
</evidence>
<evidence type="ECO:0000256" key="2">
    <source>
        <dbReference type="PROSITE-ProRule" id="PRU01091"/>
    </source>
</evidence>
<dbReference type="Proteomes" id="UP001139971">
    <property type="component" value="Unassembled WGS sequence"/>
</dbReference>
<accession>A0A9X3YI74</accession>
<dbReference type="InterPro" id="IPR001867">
    <property type="entry name" value="OmpR/PhoB-type_DNA-bd"/>
</dbReference>
<dbReference type="Pfam" id="PF00486">
    <property type="entry name" value="Trans_reg_C"/>
    <property type="match status" value="1"/>
</dbReference>
<feature type="region of interest" description="Disordered" evidence="3">
    <location>
        <begin position="114"/>
        <end position="145"/>
    </location>
</feature>
<reference evidence="5" key="1">
    <citation type="submission" date="2023-02" db="EMBL/GenBank/DDBJ databases">
        <title>Tahibacter soli sp. nov. isolated from soil.</title>
        <authorList>
            <person name="Baek J.H."/>
            <person name="Lee J.K."/>
            <person name="Choi D.G."/>
            <person name="Jeon C.O."/>
        </authorList>
    </citation>
    <scope>NUCLEOTIDE SEQUENCE</scope>
    <source>
        <strain evidence="5">BL</strain>
    </source>
</reference>
<proteinExistence type="predicted"/>
<keyword evidence="6" id="KW-1185">Reference proteome</keyword>
<sequence>MTHRAYRFGDYRLDPATRVLARGDEPVALPSKAFDCLVYLIENRSRAVGRDELIAAVWGKVDIGDNVLGQTVLFARRAIEDTGKEQHAIRTIVRYGYHWVAPIEIETVGEPATAEATPAPSIAPAPVAAPAPAAPPPPAPAASPAPIPIEPRRRLLLPALALGATALVAAFAWQRWREPAPAPVASVGANLLVLPATVTGDDESSWVRLGVMDLVASRLRAAGLAVVPSDNVVALARGLDGAALKRERLEDLTDTTGAQVVVDAQAERIGDAWRIALRTVHGREPPIDVQETSPDLLGAARVAADRLAQRLGGAPAAADGDTTSEPAFAALLQQVDAAMLSDRLDAAQALLERATPQQRERPETRLRLAQIHYQAGRFDAARSAFTELAASVSAEQDPVVHARAIYGLGVLAMIARDPATAMPRFNAAVALLQGRGVPAILGRALAARASAHATQNDFDASMTDLAAARVAYESADDGLALAVLDANVGAFELLRDRPAEAAAALDRAIARFAAFRMHAAELNARDAAAHARLMLLDPRAALALEARMHELGEQVADPQRRATATLTRVEILAANGQTANARVLLDAVRAAGGDGADPAIKARADAIAARLALADGDAAQAATLAAAALISLPDNDDTRQAARARLTLLRAQLASGGKQDAAASVAAIAEWARRVATPGATTYAKLAQAEAAASANAPDAGTQFEAALAAADQNRIPIDLVAVAQGYTRWLATHLDPVRAGVLAERLGAWADHDYDAALLQLTLYHALGQNAAWRSALDRCRRTAGERAIPAALAQAPSNRL</sequence>
<feature type="domain" description="OmpR/PhoB-type" evidence="4">
    <location>
        <begin position="3"/>
        <end position="101"/>
    </location>
</feature>
<dbReference type="Gene3D" id="1.25.40.10">
    <property type="entry name" value="Tetratricopeptide repeat domain"/>
    <property type="match status" value="1"/>
</dbReference>